<evidence type="ECO:0000256" key="8">
    <source>
        <dbReference type="ARBA" id="ARBA00023004"/>
    </source>
</evidence>
<proteinExistence type="inferred from homology"/>
<dbReference type="Gene3D" id="3.50.50.60">
    <property type="entry name" value="FAD/NAD(P)-binding domain"/>
    <property type="match status" value="2"/>
</dbReference>
<keyword evidence="13" id="KW-1185">Reference proteome</keyword>
<evidence type="ECO:0000256" key="3">
    <source>
        <dbReference type="ARBA" id="ARBA00005096"/>
    </source>
</evidence>
<sequence length="514" mass="52765">MSVVEAPERVVVVGFGPVAARLVEELRPAVRAGHIELLVLGEESVPAYNRVLVGDVAVGRTTEAAIAMAGLRELWADGVQVMLDTPATAIDRHTRQVVLADGRTARYDRLVLATGAHAAIPPLAGLDPTHRRLPEGVTTLRDLGDARRVRAAVGAGQRLVVLGAGALGLEAALAAAEEGADVTVAFAGRVPLDRNIDLGGGRVLVRELRRLGVGVVGGAVSTGVELDRDGRFRALVLDDDTEVTGDLLLLSVGVRARVGLARTCALGVGKGILVDHGLRADPDGTVFAIGDCAEVLCGDADCSDCAGREGRGPAGLVGPGWRQASWLAAHLTGAGPEPLGPEPRDLILLKARSVDLVAAGDTTPEPWDEERGGSLAVAQWADPQHGRYVKMVTRDGGLTGVVCVGMPRTAAELVLLFERAGELPADRTTLFRLDAAGQEAAGTPPGPESTVCRCTGATLGSIEDAIGSGCSSVVEVGRATRAGTGCGGCHETIRERLAARAASSAVPSGTGTGP</sequence>
<keyword evidence="9" id="KW-0411">Iron-sulfur</keyword>
<dbReference type="InterPro" id="IPR023753">
    <property type="entry name" value="FAD/NAD-binding_dom"/>
</dbReference>
<keyword evidence="7" id="KW-0560">Oxidoreductase</keyword>
<organism evidence="12 13">
    <name type="scientific">Georgenia halophila</name>
    <dbReference type="NCBI Taxonomy" id="620889"/>
    <lineage>
        <taxon>Bacteria</taxon>
        <taxon>Bacillati</taxon>
        <taxon>Actinomycetota</taxon>
        <taxon>Actinomycetes</taxon>
        <taxon>Micrococcales</taxon>
        <taxon>Bogoriellaceae</taxon>
        <taxon>Georgenia</taxon>
    </lineage>
</organism>
<feature type="domain" description="FAD/NAD(P)-binding" evidence="11">
    <location>
        <begin position="9"/>
        <end position="293"/>
    </location>
</feature>
<dbReference type="EMBL" id="BAABGN010000008">
    <property type="protein sequence ID" value="GAA4423129.1"/>
    <property type="molecule type" value="Genomic_DNA"/>
</dbReference>
<dbReference type="PANTHER" id="PTHR43809:SF1">
    <property type="entry name" value="NITRITE REDUCTASE (NADH) LARGE SUBUNIT"/>
    <property type="match status" value="1"/>
</dbReference>
<dbReference type="Proteomes" id="UP001500622">
    <property type="component" value="Unassembled WGS sequence"/>
</dbReference>
<evidence type="ECO:0000256" key="6">
    <source>
        <dbReference type="ARBA" id="ARBA00022723"/>
    </source>
</evidence>
<dbReference type="SUPFAM" id="SSF51905">
    <property type="entry name" value="FAD/NAD(P)-binding domain"/>
    <property type="match status" value="2"/>
</dbReference>
<dbReference type="InterPro" id="IPR052034">
    <property type="entry name" value="NasD-like"/>
</dbReference>
<dbReference type="InterPro" id="IPR041854">
    <property type="entry name" value="BFD-like_2Fe2S-bd_dom_sf"/>
</dbReference>
<dbReference type="PANTHER" id="PTHR43809">
    <property type="entry name" value="NITRITE REDUCTASE (NADH) LARGE SUBUNIT"/>
    <property type="match status" value="1"/>
</dbReference>
<dbReference type="Pfam" id="PF07992">
    <property type="entry name" value="Pyr_redox_2"/>
    <property type="match status" value="1"/>
</dbReference>
<evidence type="ECO:0000259" key="10">
    <source>
        <dbReference type="Pfam" id="PF04324"/>
    </source>
</evidence>
<comment type="cofactor">
    <cofactor evidence="1">
        <name>siroheme</name>
        <dbReference type="ChEBI" id="CHEBI:60052"/>
    </cofactor>
</comment>
<evidence type="ECO:0000256" key="2">
    <source>
        <dbReference type="ARBA" id="ARBA00001966"/>
    </source>
</evidence>
<protein>
    <submittedName>
        <fullName evidence="12">FAD-dependent oxidoreductase</fullName>
    </submittedName>
</protein>
<feature type="domain" description="BFD-like [2Fe-2S]-binding" evidence="10">
    <location>
        <begin position="451"/>
        <end position="498"/>
    </location>
</feature>
<evidence type="ECO:0000256" key="9">
    <source>
        <dbReference type="ARBA" id="ARBA00023014"/>
    </source>
</evidence>
<evidence type="ECO:0000256" key="5">
    <source>
        <dbReference type="ARBA" id="ARBA00022617"/>
    </source>
</evidence>
<reference evidence="13" key="1">
    <citation type="journal article" date="2019" name="Int. J. Syst. Evol. Microbiol.">
        <title>The Global Catalogue of Microorganisms (GCM) 10K type strain sequencing project: providing services to taxonomists for standard genome sequencing and annotation.</title>
        <authorList>
            <consortium name="The Broad Institute Genomics Platform"/>
            <consortium name="The Broad Institute Genome Sequencing Center for Infectious Disease"/>
            <person name="Wu L."/>
            <person name="Ma J."/>
        </authorList>
    </citation>
    <scope>NUCLEOTIDE SEQUENCE [LARGE SCALE GENOMIC DNA]</scope>
    <source>
        <strain evidence="13">JCM 17810</strain>
    </source>
</reference>
<evidence type="ECO:0000256" key="7">
    <source>
        <dbReference type="ARBA" id="ARBA00023002"/>
    </source>
</evidence>
<dbReference type="Gene3D" id="1.10.10.1100">
    <property type="entry name" value="BFD-like [2Fe-2S]-binding domain"/>
    <property type="match status" value="1"/>
</dbReference>
<gene>
    <name evidence="12" type="ORF">GCM10023169_18370</name>
</gene>
<accession>A0ABP8L7E7</accession>
<dbReference type="RefSeq" id="WP_345215961.1">
    <property type="nucleotide sequence ID" value="NZ_BAABGN010000008.1"/>
</dbReference>
<dbReference type="Pfam" id="PF04324">
    <property type="entry name" value="Fer2_BFD"/>
    <property type="match status" value="1"/>
</dbReference>
<comment type="caution">
    <text evidence="12">The sequence shown here is derived from an EMBL/GenBank/DDBJ whole genome shotgun (WGS) entry which is preliminary data.</text>
</comment>
<dbReference type="PRINTS" id="PR00368">
    <property type="entry name" value="FADPNR"/>
</dbReference>
<evidence type="ECO:0000313" key="12">
    <source>
        <dbReference type="EMBL" id="GAA4423129.1"/>
    </source>
</evidence>
<dbReference type="InterPro" id="IPR007419">
    <property type="entry name" value="BFD-like_2Fe2S-bd_dom"/>
</dbReference>
<name>A0ABP8L7E7_9MICO</name>
<evidence type="ECO:0000256" key="1">
    <source>
        <dbReference type="ARBA" id="ARBA00001929"/>
    </source>
</evidence>
<evidence type="ECO:0000313" key="13">
    <source>
        <dbReference type="Proteomes" id="UP001500622"/>
    </source>
</evidence>
<keyword evidence="6" id="KW-0479">Metal-binding</keyword>
<comment type="pathway">
    <text evidence="3">Nitrogen metabolism; nitrate reduction (assimilation).</text>
</comment>
<comment type="cofactor">
    <cofactor evidence="2">
        <name>[4Fe-4S] cluster</name>
        <dbReference type="ChEBI" id="CHEBI:49883"/>
    </cofactor>
</comment>
<keyword evidence="5" id="KW-0349">Heme</keyword>
<comment type="similarity">
    <text evidence="4">Belongs to the nitrite and sulfite reductase 4Fe-4S domain family.</text>
</comment>
<keyword evidence="8" id="KW-0408">Iron</keyword>
<dbReference type="InterPro" id="IPR036188">
    <property type="entry name" value="FAD/NAD-bd_sf"/>
</dbReference>
<evidence type="ECO:0000256" key="4">
    <source>
        <dbReference type="ARBA" id="ARBA00010429"/>
    </source>
</evidence>
<evidence type="ECO:0000259" key="11">
    <source>
        <dbReference type="Pfam" id="PF07992"/>
    </source>
</evidence>